<evidence type="ECO:0000313" key="2">
    <source>
        <dbReference type="Proteomes" id="UP000018144"/>
    </source>
</evidence>
<dbReference type="AlphaFoldDB" id="U4LA31"/>
<gene>
    <name evidence="1" type="ORF">PCON_02838</name>
</gene>
<keyword evidence="2" id="KW-1185">Reference proteome</keyword>
<name>U4LA31_PYROM</name>
<dbReference type="EMBL" id="HF936373">
    <property type="protein sequence ID" value="CCX16242.1"/>
    <property type="molecule type" value="Genomic_DNA"/>
</dbReference>
<dbReference type="Proteomes" id="UP000018144">
    <property type="component" value="Unassembled WGS sequence"/>
</dbReference>
<organism evidence="1 2">
    <name type="scientific">Pyronema omphalodes (strain CBS 100304)</name>
    <name type="common">Pyronema confluens</name>
    <dbReference type="NCBI Taxonomy" id="1076935"/>
    <lineage>
        <taxon>Eukaryota</taxon>
        <taxon>Fungi</taxon>
        <taxon>Dikarya</taxon>
        <taxon>Ascomycota</taxon>
        <taxon>Pezizomycotina</taxon>
        <taxon>Pezizomycetes</taxon>
        <taxon>Pezizales</taxon>
        <taxon>Pyronemataceae</taxon>
        <taxon>Pyronema</taxon>
    </lineage>
</organism>
<protein>
    <submittedName>
        <fullName evidence="1">Uncharacterized protein</fullName>
    </submittedName>
</protein>
<reference evidence="1 2" key="1">
    <citation type="journal article" date="2013" name="PLoS Genet.">
        <title>The genome and development-dependent transcriptomes of Pyronema confluens: a window into fungal evolution.</title>
        <authorList>
            <person name="Traeger S."/>
            <person name="Altegoer F."/>
            <person name="Freitag M."/>
            <person name="Gabaldon T."/>
            <person name="Kempken F."/>
            <person name="Kumar A."/>
            <person name="Marcet-Houben M."/>
            <person name="Poggeler S."/>
            <person name="Stajich J.E."/>
            <person name="Nowrousian M."/>
        </authorList>
    </citation>
    <scope>NUCLEOTIDE SEQUENCE [LARGE SCALE GENOMIC DNA]</scope>
    <source>
        <strain evidence="2">CBS 100304</strain>
        <tissue evidence="1">Vegetative mycelium</tissue>
    </source>
</reference>
<evidence type="ECO:0000313" key="1">
    <source>
        <dbReference type="EMBL" id="CCX16242.1"/>
    </source>
</evidence>
<accession>U4LA31</accession>
<proteinExistence type="predicted"/>
<sequence>MFTYWRFWRRRMAVCSLVKLIAFASEIWIPTDARAVILTRTFIINNDHRGAAEPIPNIGTAGFRSDAIFRVPFARFRGRDCVSAVYPAYSTPGETFDRITLARGN</sequence>